<gene>
    <name evidence="2" type="ORF">QPX42_09450</name>
</gene>
<dbReference type="RefSeq" id="WP_153246883.1">
    <property type="nucleotide sequence ID" value="NZ_CP100362.1"/>
</dbReference>
<evidence type="ECO:0000256" key="1">
    <source>
        <dbReference type="SAM" id="Phobius"/>
    </source>
</evidence>
<evidence type="ECO:0000313" key="2">
    <source>
        <dbReference type="EMBL" id="MDK4307760.1"/>
    </source>
</evidence>
<dbReference type="GeneID" id="42782694"/>
<keyword evidence="1" id="KW-0812">Transmembrane</keyword>
<proteinExistence type="predicted"/>
<comment type="caution">
    <text evidence="2">The sequence shown here is derived from an EMBL/GenBank/DDBJ whole genome shotgun (WGS) entry which is preliminary data.</text>
</comment>
<dbReference type="Proteomes" id="UP001224412">
    <property type="component" value="Unassembled WGS sequence"/>
</dbReference>
<sequence length="54" mass="5307">MTLKQASALGGIVVAAAYSIIADSPIWGIVVALAALSGYNLATAASSKKKDSAA</sequence>
<feature type="transmembrane region" description="Helical" evidence="1">
    <location>
        <begin position="27"/>
        <end position="45"/>
    </location>
</feature>
<keyword evidence="1" id="KW-1133">Transmembrane helix</keyword>
<reference evidence="2" key="1">
    <citation type="submission" date="2023-05" db="EMBL/GenBank/DDBJ databases">
        <title>Metabolic capabilities are highly conserved among human nasal-associated Corynebacterium species in pangenomic analyses.</title>
        <authorList>
            <person name="Tran T.H."/>
            <person name="Roberts A.Q."/>
            <person name="Escapa I.F."/>
            <person name="Gao W."/>
            <person name="Conlan S."/>
            <person name="Kong H."/>
            <person name="Segre J.A."/>
            <person name="Kelly M.S."/>
            <person name="Lemon K.P."/>
        </authorList>
    </citation>
    <scope>NUCLEOTIDE SEQUENCE</scope>
    <source>
        <strain evidence="2">KPL2773</strain>
    </source>
</reference>
<keyword evidence="1" id="KW-0472">Membrane</keyword>
<dbReference type="AlphaFoldDB" id="A0AAP4BSQ4"/>
<dbReference type="EMBL" id="JASNVH010000016">
    <property type="protein sequence ID" value="MDK4307760.1"/>
    <property type="molecule type" value="Genomic_DNA"/>
</dbReference>
<evidence type="ECO:0000313" key="3">
    <source>
        <dbReference type="Proteomes" id="UP001224412"/>
    </source>
</evidence>
<name>A0AAP4BSQ4_9CORY</name>
<protein>
    <submittedName>
        <fullName evidence="2">Uncharacterized protein</fullName>
    </submittedName>
</protein>
<accession>A0AAP4BSQ4</accession>
<organism evidence="2 3">
    <name type="scientific">Corynebacterium pseudodiphtheriticum</name>
    <dbReference type="NCBI Taxonomy" id="37637"/>
    <lineage>
        <taxon>Bacteria</taxon>
        <taxon>Bacillati</taxon>
        <taxon>Actinomycetota</taxon>
        <taxon>Actinomycetes</taxon>
        <taxon>Mycobacteriales</taxon>
        <taxon>Corynebacteriaceae</taxon>
        <taxon>Corynebacterium</taxon>
    </lineage>
</organism>